<evidence type="ECO:0000256" key="1">
    <source>
        <dbReference type="SAM" id="Phobius"/>
    </source>
</evidence>
<dbReference type="Proteomes" id="UP000018141">
    <property type="component" value="Unassembled WGS sequence"/>
</dbReference>
<organism evidence="2 3">
    <name type="scientific">Bacteroides pectinophilus CAG:437</name>
    <dbReference type="NCBI Taxonomy" id="1263051"/>
    <lineage>
        <taxon>Bacteria</taxon>
        <taxon>Bacillati</taxon>
        <taxon>Bacillota</taxon>
        <taxon>Clostridia</taxon>
        <taxon>Eubacteriales</taxon>
    </lineage>
</organism>
<evidence type="ECO:0000313" key="3">
    <source>
        <dbReference type="Proteomes" id="UP000018141"/>
    </source>
</evidence>
<keyword evidence="1" id="KW-0812">Transmembrane</keyword>
<feature type="transmembrane region" description="Helical" evidence="1">
    <location>
        <begin position="7"/>
        <end position="27"/>
    </location>
</feature>
<dbReference type="EMBL" id="CBHH010000040">
    <property type="protein sequence ID" value="CDD57027.1"/>
    <property type="molecule type" value="Genomic_DNA"/>
</dbReference>
<name>R7B101_9FIRM</name>
<comment type="caution">
    <text evidence="2">The sequence shown here is derived from an EMBL/GenBank/DDBJ whole genome shotgun (WGS) entry which is preliminary data.</text>
</comment>
<keyword evidence="1" id="KW-1133">Transmembrane helix</keyword>
<protein>
    <submittedName>
        <fullName evidence="2">Uncharacterized protein</fullName>
    </submittedName>
</protein>
<sequence length="171" mass="18919">MKGRYIFGRAAIAAAVLLWIINALMWYTGSDNVVEAFTSNAEQYGNARIIAQGKYGTVYLNDNAKAIILEDMADKIGAGRYTIETKRGQDEQTTTLYQEGTNGSVECSIQTIESKAADQSIKAEQYFTVIVDLYDCAQAAPGYADIVDDIFAKYGIEPEMSLSYYGRKNEK</sequence>
<accession>R7B101</accession>
<gene>
    <name evidence="2" type="ORF">BN656_01377</name>
</gene>
<evidence type="ECO:0000313" key="2">
    <source>
        <dbReference type="EMBL" id="CDD57027.1"/>
    </source>
</evidence>
<reference evidence="2" key="1">
    <citation type="submission" date="2012-11" db="EMBL/GenBank/DDBJ databases">
        <title>Dependencies among metagenomic species, viruses, plasmids and units of genetic variation.</title>
        <authorList>
            <person name="Nielsen H.B."/>
            <person name="Almeida M."/>
            <person name="Juncker A.S."/>
            <person name="Rasmussen S."/>
            <person name="Li J."/>
            <person name="Sunagawa S."/>
            <person name="Plichta D."/>
            <person name="Gautier L."/>
            <person name="Le Chatelier E."/>
            <person name="Peletier E."/>
            <person name="Bonde I."/>
            <person name="Nielsen T."/>
            <person name="Manichanh C."/>
            <person name="Arumugam M."/>
            <person name="Batto J."/>
            <person name="Santos M.B.Q.D."/>
            <person name="Blom N."/>
            <person name="Borruel N."/>
            <person name="Burgdorf K.S."/>
            <person name="Boumezbeur F."/>
            <person name="Casellas F."/>
            <person name="Dore J."/>
            <person name="Guarner F."/>
            <person name="Hansen T."/>
            <person name="Hildebrand F."/>
            <person name="Kaas R.S."/>
            <person name="Kennedy S."/>
            <person name="Kristiansen K."/>
            <person name="Kultima J.R."/>
            <person name="Leonard P."/>
            <person name="Levenez F."/>
            <person name="Lund O."/>
            <person name="Moumen B."/>
            <person name="Le Paslier D."/>
            <person name="Pons N."/>
            <person name="Pedersen O."/>
            <person name="Prifti E."/>
            <person name="Qin J."/>
            <person name="Raes J."/>
            <person name="Tap J."/>
            <person name="Tims S."/>
            <person name="Ussery D.W."/>
            <person name="Yamada T."/>
            <person name="MetaHit consortium"/>
            <person name="Renault P."/>
            <person name="Sicheritz-Ponten T."/>
            <person name="Bork P."/>
            <person name="Wang J."/>
            <person name="Brunak S."/>
            <person name="Ehrlich S.D."/>
        </authorList>
    </citation>
    <scope>NUCLEOTIDE SEQUENCE [LARGE SCALE GENOMIC DNA]</scope>
</reference>
<dbReference type="AlphaFoldDB" id="R7B101"/>
<proteinExistence type="predicted"/>
<keyword evidence="1" id="KW-0472">Membrane</keyword>